<feature type="coiled-coil region" evidence="1">
    <location>
        <begin position="149"/>
        <end position="219"/>
    </location>
</feature>
<name>A0AA92IYM8_9BACT</name>
<keyword evidence="1" id="KW-0175">Coiled coil</keyword>
<dbReference type="EMBL" id="CP039734">
    <property type="protein sequence ID" value="QIR76045.1"/>
    <property type="molecule type" value="Genomic_DNA"/>
</dbReference>
<dbReference type="RefSeq" id="WP_167749896.1">
    <property type="nucleotide sequence ID" value="NZ_CP039734.2"/>
</dbReference>
<accession>A0AA92IYM8</accession>
<evidence type="ECO:0000313" key="3">
    <source>
        <dbReference type="Proteomes" id="UP000502831"/>
    </source>
</evidence>
<gene>
    <name evidence="2" type="ORF">FA584_07425</name>
</gene>
<evidence type="ECO:0000313" key="2">
    <source>
        <dbReference type="EMBL" id="QIR76045.1"/>
    </source>
</evidence>
<evidence type="ECO:0000256" key="1">
    <source>
        <dbReference type="SAM" id="Coils"/>
    </source>
</evidence>
<proteinExistence type="predicted"/>
<reference evidence="2 3" key="1">
    <citation type="journal article" date="2017" name="Environ. Sci. Technol.">
        <title>Organohalide Respiration with Chlorinated Ethenes under Low pH Conditions.</title>
        <authorList>
            <person name="Yang Y."/>
            <person name="Capiro N.L."/>
            <person name="Marcet T.F."/>
            <person name="Yan J."/>
            <person name="Pennell K.D."/>
            <person name="Loffler F.E."/>
        </authorList>
    </citation>
    <scope>NUCLEOTIDE SEQUENCE [LARGE SCALE GENOMIC DNA]</scope>
    <source>
        <strain evidence="2 3">ACSDCE</strain>
    </source>
</reference>
<organism evidence="2 3">
    <name type="scientific">Sulfurospirillum diekertiae</name>
    <dbReference type="NCBI Taxonomy" id="1854492"/>
    <lineage>
        <taxon>Bacteria</taxon>
        <taxon>Pseudomonadati</taxon>
        <taxon>Campylobacterota</taxon>
        <taxon>Epsilonproteobacteria</taxon>
        <taxon>Campylobacterales</taxon>
        <taxon>Sulfurospirillaceae</taxon>
        <taxon>Sulfurospirillum</taxon>
    </lineage>
</organism>
<dbReference type="AlphaFoldDB" id="A0AA92IYM8"/>
<sequence>MKTPALSIRNYPFSDLTYYGKLYPNFGYVIMDFTTNEFDNRKYEFNLKDNKTNKFNGYGFATMKQGGTNAGEMSNGALIRRVQLPQSYFNKADAVFEEIKKEANLALEAQNKALIIKEKYKKKICKDSVKVDFMDNNEYKAICHEDEKIAQLKIKIDAKLAQINQAKEVKRKQMGQERAIKAQEAQAQAAQRQAQAAEQANFNQAMQNLNNDLQMQQLNNNLMMYNTMPKRYDVYLH</sequence>
<protein>
    <submittedName>
        <fullName evidence="2">Uncharacterized protein</fullName>
    </submittedName>
</protein>
<dbReference type="Proteomes" id="UP000502831">
    <property type="component" value="Chromosome"/>
</dbReference>